<evidence type="ECO:0000313" key="3">
    <source>
        <dbReference type="Proteomes" id="UP000225706"/>
    </source>
</evidence>
<comment type="caution">
    <text evidence="2">The sequence shown here is derived from an EMBL/GenBank/DDBJ whole genome shotgun (WGS) entry which is preliminary data.</text>
</comment>
<organism evidence="2 3">
    <name type="scientific">Stylophora pistillata</name>
    <name type="common">Smooth cauliflower coral</name>
    <dbReference type="NCBI Taxonomy" id="50429"/>
    <lineage>
        <taxon>Eukaryota</taxon>
        <taxon>Metazoa</taxon>
        <taxon>Cnidaria</taxon>
        <taxon>Anthozoa</taxon>
        <taxon>Hexacorallia</taxon>
        <taxon>Scleractinia</taxon>
        <taxon>Astrocoeniina</taxon>
        <taxon>Pocilloporidae</taxon>
        <taxon>Stylophora</taxon>
    </lineage>
</organism>
<feature type="non-terminal residue" evidence="2">
    <location>
        <position position="143"/>
    </location>
</feature>
<dbReference type="Proteomes" id="UP000225706">
    <property type="component" value="Unassembled WGS sequence"/>
</dbReference>
<feature type="coiled-coil region" evidence="1">
    <location>
        <begin position="5"/>
        <end position="102"/>
    </location>
</feature>
<reference evidence="3" key="1">
    <citation type="journal article" date="2017" name="bioRxiv">
        <title>Comparative analysis of the genomes of Stylophora pistillata and Acropora digitifera provides evidence for extensive differences between species of corals.</title>
        <authorList>
            <person name="Voolstra C.R."/>
            <person name="Li Y."/>
            <person name="Liew Y.J."/>
            <person name="Baumgarten S."/>
            <person name="Zoccola D."/>
            <person name="Flot J.-F."/>
            <person name="Tambutte S."/>
            <person name="Allemand D."/>
            <person name="Aranda M."/>
        </authorList>
    </citation>
    <scope>NUCLEOTIDE SEQUENCE [LARGE SCALE GENOMIC DNA]</scope>
</reference>
<dbReference type="AlphaFoldDB" id="A0A2B4RA04"/>
<protein>
    <submittedName>
        <fullName evidence="2">Uncharacterized protein</fullName>
    </submittedName>
</protein>
<evidence type="ECO:0000313" key="2">
    <source>
        <dbReference type="EMBL" id="PFX14471.1"/>
    </source>
</evidence>
<keyword evidence="3" id="KW-1185">Reference proteome</keyword>
<dbReference type="SUPFAM" id="SSF57997">
    <property type="entry name" value="Tropomyosin"/>
    <property type="match status" value="1"/>
</dbReference>
<dbReference type="Gene3D" id="1.20.5.170">
    <property type="match status" value="1"/>
</dbReference>
<sequence length="143" mass="16508">MPDSVKSLKKSNVEMKRKLEQAQKELKNLEQRVTKQECMVRNVNSEERAAAILNREAEASLEFVSQEFDDAKLQLERIRESLANIEQRVTNFEERLLNLESTFDDIHNHSYSFNVKVLGVPELSDSESAADTSLLYVRLFNAM</sequence>
<proteinExistence type="predicted"/>
<dbReference type="OrthoDB" id="5972440at2759"/>
<gene>
    <name evidence="2" type="ORF">AWC38_SpisGene21363</name>
</gene>
<evidence type="ECO:0000256" key="1">
    <source>
        <dbReference type="SAM" id="Coils"/>
    </source>
</evidence>
<accession>A0A2B4RA04</accession>
<name>A0A2B4RA04_STYPI</name>
<keyword evidence="1" id="KW-0175">Coiled coil</keyword>
<dbReference type="EMBL" id="LSMT01000776">
    <property type="protein sequence ID" value="PFX14471.1"/>
    <property type="molecule type" value="Genomic_DNA"/>
</dbReference>